<evidence type="ECO:0000313" key="2">
    <source>
        <dbReference type="Proteomes" id="UP001066276"/>
    </source>
</evidence>
<accession>A0AAV7TLW5</accession>
<dbReference type="EMBL" id="JANPWB010000006">
    <property type="protein sequence ID" value="KAJ1177592.1"/>
    <property type="molecule type" value="Genomic_DNA"/>
</dbReference>
<reference evidence="1" key="1">
    <citation type="journal article" date="2022" name="bioRxiv">
        <title>Sequencing and chromosome-scale assembly of the giantPleurodeles waltlgenome.</title>
        <authorList>
            <person name="Brown T."/>
            <person name="Elewa A."/>
            <person name="Iarovenko S."/>
            <person name="Subramanian E."/>
            <person name="Araus A.J."/>
            <person name="Petzold A."/>
            <person name="Susuki M."/>
            <person name="Suzuki K.-i.T."/>
            <person name="Hayashi T."/>
            <person name="Toyoda A."/>
            <person name="Oliveira C."/>
            <person name="Osipova E."/>
            <person name="Leigh N.D."/>
            <person name="Simon A."/>
            <person name="Yun M.H."/>
        </authorList>
    </citation>
    <scope>NUCLEOTIDE SEQUENCE</scope>
    <source>
        <strain evidence="1">20211129_DDA</strain>
        <tissue evidence="1">Liver</tissue>
    </source>
</reference>
<protein>
    <submittedName>
        <fullName evidence="1">Uncharacterized protein</fullName>
    </submittedName>
</protein>
<sequence>MRVLIVRPDEAQAELDQKAVGCGVGLWAEAAWNLEWGRRFSAQVKFRGTEGTEGGIRGITPISGTVALRPKISEALRSGNLGGFRHMMPARTRTQACAEGAPLVPSFRGNKLHKGMGIPPNISVKSARGSTPTEHQVVGATVGELWGGSVKRRVAGGYVQNSDSSENQHAQPFPSLINLAVPPQTG</sequence>
<proteinExistence type="predicted"/>
<organism evidence="1 2">
    <name type="scientific">Pleurodeles waltl</name>
    <name type="common">Iberian ribbed newt</name>
    <dbReference type="NCBI Taxonomy" id="8319"/>
    <lineage>
        <taxon>Eukaryota</taxon>
        <taxon>Metazoa</taxon>
        <taxon>Chordata</taxon>
        <taxon>Craniata</taxon>
        <taxon>Vertebrata</taxon>
        <taxon>Euteleostomi</taxon>
        <taxon>Amphibia</taxon>
        <taxon>Batrachia</taxon>
        <taxon>Caudata</taxon>
        <taxon>Salamandroidea</taxon>
        <taxon>Salamandridae</taxon>
        <taxon>Pleurodelinae</taxon>
        <taxon>Pleurodeles</taxon>
    </lineage>
</organism>
<comment type="caution">
    <text evidence="1">The sequence shown here is derived from an EMBL/GenBank/DDBJ whole genome shotgun (WGS) entry which is preliminary data.</text>
</comment>
<name>A0AAV7TLW5_PLEWA</name>
<keyword evidence="2" id="KW-1185">Reference proteome</keyword>
<evidence type="ECO:0000313" key="1">
    <source>
        <dbReference type="EMBL" id="KAJ1177592.1"/>
    </source>
</evidence>
<gene>
    <name evidence="1" type="ORF">NDU88_002845</name>
</gene>
<dbReference type="AlphaFoldDB" id="A0AAV7TLW5"/>
<dbReference type="Proteomes" id="UP001066276">
    <property type="component" value="Chromosome 3_2"/>
</dbReference>